<keyword evidence="1" id="KW-0812">Transmembrane</keyword>
<feature type="transmembrane region" description="Helical" evidence="1">
    <location>
        <begin position="97"/>
        <end position="122"/>
    </location>
</feature>
<protein>
    <submittedName>
        <fullName evidence="2">Uncharacterized protein</fullName>
    </submittedName>
</protein>
<reference evidence="2" key="1">
    <citation type="journal article" date="2014" name="Int. J. Syst. Evol. Microbiol.">
        <title>Complete genome sequence of Corynebacterium casei LMG S-19264T (=DSM 44701T), isolated from a smear-ripened cheese.</title>
        <authorList>
            <consortium name="US DOE Joint Genome Institute (JGI-PGF)"/>
            <person name="Walter F."/>
            <person name="Albersmeier A."/>
            <person name="Kalinowski J."/>
            <person name="Ruckert C."/>
        </authorList>
    </citation>
    <scope>NUCLEOTIDE SEQUENCE</scope>
    <source>
        <strain evidence="2">CGMCC 1.12408</strain>
    </source>
</reference>
<dbReference type="RefSeq" id="WP_188383048.1">
    <property type="nucleotide sequence ID" value="NZ_BMEY01000002.1"/>
</dbReference>
<keyword evidence="1" id="KW-0472">Membrane</keyword>
<evidence type="ECO:0000256" key="1">
    <source>
        <dbReference type="SAM" id="Phobius"/>
    </source>
</evidence>
<comment type="caution">
    <text evidence="2">The sequence shown here is derived from an EMBL/GenBank/DDBJ whole genome shotgun (WGS) entry which is preliminary data.</text>
</comment>
<feature type="transmembrane region" description="Helical" evidence="1">
    <location>
        <begin position="72"/>
        <end position="91"/>
    </location>
</feature>
<dbReference type="AlphaFoldDB" id="A0A916RP90"/>
<dbReference type="Proteomes" id="UP000613512">
    <property type="component" value="Unassembled WGS sequence"/>
</dbReference>
<name>A0A916RP90_9BACI</name>
<feature type="transmembrane region" description="Helical" evidence="1">
    <location>
        <begin position="7"/>
        <end position="25"/>
    </location>
</feature>
<organism evidence="2 3">
    <name type="scientific">Ornithinibacillus halotolerans</name>
    <dbReference type="NCBI Taxonomy" id="1274357"/>
    <lineage>
        <taxon>Bacteria</taxon>
        <taxon>Bacillati</taxon>
        <taxon>Bacillota</taxon>
        <taxon>Bacilli</taxon>
        <taxon>Bacillales</taxon>
        <taxon>Bacillaceae</taxon>
        <taxon>Ornithinibacillus</taxon>
    </lineage>
</organism>
<feature type="transmembrane region" description="Helical" evidence="1">
    <location>
        <begin position="134"/>
        <end position="156"/>
    </location>
</feature>
<accession>A0A916RP90</accession>
<dbReference type="EMBL" id="BMEY01000002">
    <property type="protein sequence ID" value="GGA63573.1"/>
    <property type="molecule type" value="Genomic_DNA"/>
</dbReference>
<proteinExistence type="predicted"/>
<keyword evidence="3" id="KW-1185">Reference proteome</keyword>
<sequence>MLRRKITSIIVGSIIGLMLLVLMSAQIKMNLPELISYIFQLLPFAFPFIVLYGGTVTLLSDYIAKRYDGHKRLLTAFLIHLGFGLLFGIIVPSNIDVSILGLHLDMFLIAATLVAISIWGIDELIRLKEFNNRFTLFTTGLILFIITIPFTVFVTLEEIKEKEFIERYTISRGQQFSGIEIVEEIQENQTAKIDHWKNQIMIGDITVLLKDNMLVQLEDSPIRIDWEGIDRYYGQLSIFRITDYNDKSEKFIVMMMSSEDDLSYTYYEINETGEVKEDAFHYEDRSHYETFLLNNSSLAISYTNYYGEGYHTPAFPVSTFISVILIGMNWPRRRVR</sequence>
<evidence type="ECO:0000313" key="2">
    <source>
        <dbReference type="EMBL" id="GGA63573.1"/>
    </source>
</evidence>
<evidence type="ECO:0000313" key="3">
    <source>
        <dbReference type="Proteomes" id="UP000613512"/>
    </source>
</evidence>
<reference evidence="2" key="2">
    <citation type="submission" date="2020-09" db="EMBL/GenBank/DDBJ databases">
        <authorList>
            <person name="Sun Q."/>
            <person name="Zhou Y."/>
        </authorList>
    </citation>
    <scope>NUCLEOTIDE SEQUENCE</scope>
    <source>
        <strain evidence="2">CGMCC 1.12408</strain>
    </source>
</reference>
<gene>
    <name evidence="2" type="ORF">GCM10008025_04320</name>
</gene>
<feature type="transmembrane region" description="Helical" evidence="1">
    <location>
        <begin position="37"/>
        <end position="60"/>
    </location>
</feature>
<keyword evidence="1" id="KW-1133">Transmembrane helix</keyword>